<dbReference type="EMBL" id="WDPD01000010">
    <property type="protein sequence ID" value="KAB7459726.1"/>
    <property type="molecule type" value="Genomic_DNA"/>
</dbReference>
<gene>
    <name evidence="3" type="ORF">BDLFYP24_01204</name>
    <name evidence="2" type="ORF">GBB04_08540</name>
</gene>
<feature type="transmembrane region" description="Helical" evidence="1">
    <location>
        <begin position="134"/>
        <end position="152"/>
    </location>
</feature>
<keyword evidence="1" id="KW-1133">Transmembrane helix</keyword>
<feature type="transmembrane region" description="Helical" evidence="1">
    <location>
        <begin position="89"/>
        <end position="114"/>
    </location>
</feature>
<dbReference type="Proteomes" id="UP000429211">
    <property type="component" value="Unassembled WGS sequence"/>
</dbReference>
<feature type="transmembrane region" description="Helical" evidence="1">
    <location>
        <begin position="21"/>
        <end position="43"/>
    </location>
</feature>
<organism evidence="3">
    <name type="scientific">Bifidobacterium dentium</name>
    <dbReference type="NCBI Taxonomy" id="1689"/>
    <lineage>
        <taxon>Bacteria</taxon>
        <taxon>Bacillati</taxon>
        <taxon>Actinomycetota</taxon>
        <taxon>Actinomycetes</taxon>
        <taxon>Bifidobacteriales</taxon>
        <taxon>Bifidobacteriaceae</taxon>
        <taxon>Bifidobacterium</taxon>
    </lineage>
</organism>
<reference evidence="3" key="2">
    <citation type="submission" date="2019-11" db="EMBL/GenBank/DDBJ databases">
        <authorList>
            <person name="Feng L."/>
        </authorList>
    </citation>
    <scope>NUCLEOTIDE SEQUENCE</scope>
    <source>
        <strain evidence="3">BdentiumLFYP24</strain>
    </source>
</reference>
<name>A0A6N2RWL4_9BIFI</name>
<evidence type="ECO:0000256" key="1">
    <source>
        <dbReference type="SAM" id="Phobius"/>
    </source>
</evidence>
<dbReference type="OMA" id="IMIRMFS"/>
<dbReference type="AlphaFoldDB" id="A0A6N2RWL4"/>
<feature type="transmembrane region" description="Helical" evidence="1">
    <location>
        <begin position="55"/>
        <end position="77"/>
    </location>
</feature>
<evidence type="ECO:0000313" key="4">
    <source>
        <dbReference type="Proteomes" id="UP000429211"/>
    </source>
</evidence>
<keyword evidence="1" id="KW-0812">Transmembrane</keyword>
<dbReference type="RefSeq" id="WP_003840610.1">
    <property type="nucleotide sequence ID" value="NZ_BCYE01000017.1"/>
</dbReference>
<keyword evidence="1" id="KW-0472">Membrane</keyword>
<evidence type="ECO:0000313" key="3">
    <source>
        <dbReference type="EMBL" id="VYS85226.1"/>
    </source>
</evidence>
<feature type="transmembrane region" description="Helical" evidence="1">
    <location>
        <begin position="164"/>
        <end position="185"/>
    </location>
</feature>
<dbReference type="EMBL" id="CACRSP010000003">
    <property type="protein sequence ID" value="VYS85226.1"/>
    <property type="molecule type" value="Genomic_DNA"/>
</dbReference>
<protein>
    <submittedName>
        <fullName evidence="2">Cadmium transporter</fullName>
    </submittedName>
</protein>
<evidence type="ECO:0000313" key="2">
    <source>
        <dbReference type="EMBL" id="KAB7459726.1"/>
    </source>
</evidence>
<proteinExistence type="predicted"/>
<reference evidence="2 4" key="1">
    <citation type="journal article" date="2019" name="Nat. Med.">
        <title>A library of human gut bacterial isolates paired with longitudinal multiomics data enables mechanistic microbiome research.</title>
        <authorList>
            <person name="Poyet M."/>
            <person name="Groussin M."/>
            <person name="Gibbons S.M."/>
            <person name="Avila-Pacheco J."/>
            <person name="Jiang X."/>
            <person name="Kearney S.M."/>
            <person name="Perrotta A.R."/>
            <person name="Berdy B."/>
            <person name="Zhao S."/>
            <person name="Lieberman T.D."/>
            <person name="Swanson P.K."/>
            <person name="Smith M."/>
            <person name="Roesemann S."/>
            <person name="Alexander J.E."/>
            <person name="Rich S.A."/>
            <person name="Livny J."/>
            <person name="Vlamakis H."/>
            <person name="Clish C."/>
            <person name="Bullock K."/>
            <person name="Deik A."/>
            <person name="Scott J."/>
            <person name="Pierce K.A."/>
            <person name="Xavier R.J."/>
            <person name="Alm E.J."/>
        </authorList>
    </citation>
    <scope>NUCLEOTIDE SEQUENCE [LARGE SCALE GENOMIC DNA]</scope>
    <source>
        <strain evidence="2 4">BIOML-A2</strain>
    </source>
</reference>
<dbReference type="GeneID" id="31606084"/>
<accession>A0A6N2RWL4</accession>
<sequence>MTSKDTRPVIEQPATDIPLMLSQAIIIGGVLCIGEVICSPLYYTLLKSSLALLPWALEACFMAVAFTYVVGFALLWCSESFTFKLREKFRAFGYAAVGLIGYGVWSLLVFTATINSVLANVGESVLTNGQVGAIALNGAALGFIAFLLAKLLDVELANRKGMAIAMLIAEIVVGLVGLLIMIRMFSVLY</sequence>